<reference evidence="8 9" key="1">
    <citation type="submission" date="2021-06" db="EMBL/GenBank/DDBJ databases">
        <title>Halomicroarcula sp. a new haloarchaeum isolated from saline soil.</title>
        <authorList>
            <person name="Duran-Viseras A."/>
            <person name="Sanchez-Porro C."/>
            <person name="Ventosa A."/>
        </authorList>
    </citation>
    <scope>NUCLEOTIDE SEQUENCE [LARGE SCALE GENOMIC DNA]</scope>
    <source>
        <strain evidence="8 9">F13</strain>
    </source>
</reference>
<dbReference type="AlphaFoldDB" id="A0AAW4PNJ6"/>
<feature type="domain" description="Tyr recombinase" evidence="6">
    <location>
        <begin position="144"/>
        <end position="343"/>
    </location>
</feature>
<protein>
    <submittedName>
        <fullName evidence="8">Site-specific integrase</fullName>
    </submittedName>
</protein>
<dbReference type="SUPFAM" id="SSF56349">
    <property type="entry name" value="DNA breaking-rejoining enzymes"/>
    <property type="match status" value="1"/>
</dbReference>
<accession>A0AAW4PNJ6</accession>
<comment type="caution">
    <text evidence="8">The sequence shown here is derived from an EMBL/GenBank/DDBJ whole genome shotgun (WGS) entry which is preliminary data.</text>
</comment>
<proteinExistence type="predicted"/>
<dbReference type="GO" id="GO:0006310">
    <property type="term" value="P:DNA recombination"/>
    <property type="evidence" value="ECO:0007669"/>
    <property type="project" value="UniProtKB-KW"/>
</dbReference>
<evidence type="ECO:0000313" key="9">
    <source>
        <dbReference type="Proteomes" id="UP001430377"/>
    </source>
</evidence>
<evidence type="ECO:0000313" key="8">
    <source>
        <dbReference type="EMBL" id="MBX0322593.1"/>
    </source>
</evidence>
<sequence length="352" mass="39911">MSEPYNPFEDATEYEDKKASEMSNEELRDAFEGWAESNKKENTASFYKVNFGPFYDAINDHGKHLTEDVTRNVVKSFLENEAETLQPKTVGHRYSAISRFYSVLKGEMDLLPHDEPTPTERLDRGDVSGLGETTMKESDDTNDDAFHYLEPEEISELVNHVPEPTVRNRAMLLLMANTGLRASEIQEAKVESVDWNEPSLTVKSPKLSEENDPEIITVYWRSEKVTDALDAYVNLDRPSYPSAESSPYLFVSRQSEQIGYESIRHIVRTAADKAGLQEVIGTDANGDERVAITPHTLRHSFGMMALENGMNVNEVKNAMHHEKIETTMVYLREHEEKTKKAIQSKGPVLGFD</sequence>
<dbReference type="EMBL" id="RKLR01000002">
    <property type="protein sequence ID" value="MBX0322593.1"/>
    <property type="molecule type" value="Genomic_DNA"/>
</dbReference>
<dbReference type="GO" id="GO:0015074">
    <property type="term" value="P:DNA integration"/>
    <property type="evidence" value="ECO:0007669"/>
    <property type="project" value="UniProtKB-KW"/>
</dbReference>
<dbReference type="InterPro" id="IPR050090">
    <property type="entry name" value="Tyrosine_recombinase_XerCD"/>
</dbReference>
<keyword evidence="1" id="KW-0229">DNA integration</keyword>
<dbReference type="PROSITE" id="PS51900">
    <property type="entry name" value="CB"/>
    <property type="match status" value="1"/>
</dbReference>
<feature type="compositionally biased region" description="Basic and acidic residues" evidence="5">
    <location>
        <begin position="14"/>
        <end position="23"/>
    </location>
</feature>
<evidence type="ECO:0000256" key="2">
    <source>
        <dbReference type="ARBA" id="ARBA00023125"/>
    </source>
</evidence>
<dbReference type="InterPro" id="IPR010998">
    <property type="entry name" value="Integrase_recombinase_N"/>
</dbReference>
<dbReference type="InterPro" id="IPR013762">
    <property type="entry name" value="Integrase-like_cat_sf"/>
</dbReference>
<keyword evidence="9" id="KW-1185">Reference proteome</keyword>
<feature type="compositionally biased region" description="Basic and acidic residues" evidence="5">
    <location>
        <begin position="113"/>
        <end position="126"/>
    </location>
</feature>
<keyword evidence="2 4" id="KW-0238">DNA-binding</keyword>
<organism evidence="8 9">
    <name type="scientific">Haloarcula rubra</name>
    <dbReference type="NCBI Taxonomy" id="2487747"/>
    <lineage>
        <taxon>Archaea</taxon>
        <taxon>Methanobacteriati</taxon>
        <taxon>Methanobacteriota</taxon>
        <taxon>Stenosarchaea group</taxon>
        <taxon>Halobacteria</taxon>
        <taxon>Halobacteriales</taxon>
        <taxon>Haloarculaceae</taxon>
        <taxon>Haloarcula</taxon>
    </lineage>
</organism>
<keyword evidence="3" id="KW-0233">DNA recombination</keyword>
<name>A0AAW4PNJ6_9EURY</name>
<feature type="region of interest" description="Disordered" evidence="5">
    <location>
        <begin position="1"/>
        <end position="23"/>
    </location>
</feature>
<dbReference type="InterPro" id="IPR002104">
    <property type="entry name" value="Integrase_catalytic"/>
</dbReference>
<gene>
    <name evidence="8" type="ORF">EGH21_06080</name>
</gene>
<dbReference type="PANTHER" id="PTHR30349:SF41">
    <property type="entry name" value="INTEGRASE_RECOMBINASE PROTEIN MJ0367-RELATED"/>
    <property type="match status" value="1"/>
</dbReference>
<dbReference type="PANTHER" id="PTHR30349">
    <property type="entry name" value="PHAGE INTEGRASE-RELATED"/>
    <property type="match status" value="1"/>
</dbReference>
<dbReference type="Proteomes" id="UP001430377">
    <property type="component" value="Unassembled WGS sequence"/>
</dbReference>
<dbReference type="CDD" id="cd00397">
    <property type="entry name" value="DNA_BRE_C"/>
    <property type="match status" value="1"/>
</dbReference>
<dbReference type="Gene3D" id="1.10.150.130">
    <property type="match status" value="1"/>
</dbReference>
<dbReference type="Pfam" id="PF00589">
    <property type="entry name" value="Phage_integrase"/>
    <property type="match status" value="1"/>
</dbReference>
<evidence type="ECO:0000256" key="5">
    <source>
        <dbReference type="SAM" id="MobiDB-lite"/>
    </source>
</evidence>
<evidence type="ECO:0000256" key="1">
    <source>
        <dbReference type="ARBA" id="ARBA00022908"/>
    </source>
</evidence>
<evidence type="ECO:0000259" key="6">
    <source>
        <dbReference type="PROSITE" id="PS51898"/>
    </source>
</evidence>
<dbReference type="PROSITE" id="PS51898">
    <property type="entry name" value="TYR_RECOMBINASE"/>
    <property type="match status" value="1"/>
</dbReference>
<evidence type="ECO:0000256" key="3">
    <source>
        <dbReference type="ARBA" id="ARBA00023172"/>
    </source>
</evidence>
<evidence type="ECO:0000259" key="7">
    <source>
        <dbReference type="PROSITE" id="PS51900"/>
    </source>
</evidence>
<dbReference type="Gene3D" id="1.10.443.10">
    <property type="entry name" value="Intergrase catalytic core"/>
    <property type="match status" value="1"/>
</dbReference>
<dbReference type="GO" id="GO:0003677">
    <property type="term" value="F:DNA binding"/>
    <property type="evidence" value="ECO:0007669"/>
    <property type="project" value="UniProtKB-UniRule"/>
</dbReference>
<dbReference type="InterPro" id="IPR044068">
    <property type="entry name" value="CB"/>
</dbReference>
<feature type="domain" description="Core-binding (CB)" evidence="7">
    <location>
        <begin position="22"/>
        <end position="105"/>
    </location>
</feature>
<feature type="region of interest" description="Disordered" evidence="5">
    <location>
        <begin position="113"/>
        <end position="142"/>
    </location>
</feature>
<evidence type="ECO:0000256" key="4">
    <source>
        <dbReference type="PROSITE-ProRule" id="PRU01248"/>
    </source>
</evidence>
<dbReference type="InterPro" id="IPR011010">
    <property type="entry name" value="DNA_brk_join_enz"/>
</dbReference>
<dbReference type="RefSeq" id="WP_220617586.1">
    <property type="nucleotide sequence ID" value="NZ_RKLR01000002.1"/>
</dbReference>